<feature type="compositionally biased region" description="Polar residues" evidence="1">
    <location>
        <begin position="1"/>
        <end position="31"/>
    </location>
</feature>
<proteinExistence type="predicted"/>
<dbReference type="EMBL" id="PXXO01000010">
    <property type="protein sequence ID" value="PSJ04684.1"/>
    <property type="molecule type" value="Genomic_DNA"/>
</dbReference>
<comment type="caution">
    <text evidence="2">The sequence shown here is derived from an EMBL/GenBank/DDBJ whole genome shotgun (WGS) entry which is preliminary data.</text>
</comment>
<feature type="region of interest" description="Disordered" evidence="1">
    <location>
        <begin position="60"/>
        <end position="85"/>
    </location>
</feature>
<accession>A0A2P7MTW5</accession>
<sequence>MAYPTPSQNGSTNRCSQASGLAPSVTNQAPSGRSGYPPTSGEGEHQLEKLEFALAVALTRGDEQRSQSLRDQIAALGGNREEPGT</sequence>
<dbReference type="AlphaFoldDB" id="A0A2P7MTW5"/>
<dbReference type="Proteomes" id="UP000243002">
    <property type="component" value="Unassembled WGS sequence"/>
</dbReference>
<feature type="region of interest" description="Disordered" evidence="1">
    <location>
        <begin position="1"/>
        <end position="45"/>
    </location>
</feature>
<protein>
    <submittedName>
        <fullName evidence="2">Uncharacterized protein</fullName>
    </submittedName>
</protein>
<organism evidence="2 3">
    <name type="scientific">Cyanobium usitatum str. Tous</name>
    <dbReference type="NCBI Taxonomy" id="2116684"/>
    <lineage>
        <taxon>Bacteria</taxon>
        <taxon>Bacillati</taxon>
        <taxon>Cyanobacteriota</taxon>
        <taxon>Cyanophyceae</taxon>
        <taxon>Synechococcales</taxon>
        <taxon>Prochlorococcaceae</taxon>
        <taxon>Cyanobium</taxon>
    </lineage>
</organism>
<evidence type="ECO:0000313" key="3">
    <source>
        <dbReference type="Proteomes" id="UP000243002"/>
    </source>
</evidence>
<keyword evidence="3" id="KW-1185">Reference proteome</keyword>
<name>A0A2P7MTW5_9CYAN</name>
<gene>
    <name evidence="2" type="ORF">C7K55_09520</name>
</gene>
<reference evidence="2 3" key="1">
    <citation type="journal article" date="2018" name="Environ. Microbiol.">
        <title>Ecological and genomic features of two widespread freshwater picocyanobacteria.</title>
        <authorList>
            <person name="Cabello-Yeves P.J."/>
            <person name="Picazo A."/>
            <person name="Camacho A."/>
            <person name="Callieri C."/>
            <person name="Rosselli R."/>
            <person name="Roda-Garcia J.J."/>
            <person name="Coutinho F.H."/>
            <person name="Rodriguez-Valera F."/>
        </authorList>
    </citation>
    <scope>NUCLEOTIDE SEQUENCE [LARGE SCALE GENOMIC DNA]</scope>
    <source>
        <strain evidence="2 3">Tous</strain>
    </source>
</reference>
<evidence type="ECO:0000256" key="1">
    <source>
        <dbReference type="SAM" id="MobiDB-lite"/>
    </source>
</evidence>
<evidence type="ECO:0000313" key="2">
    <source>
        <dbReference type="EMBL" id="PSJ04684.1"/>
    </source>
</evidence>